<feature type="domain" description="Thioesterase" evidence="8">
    <location>
        <begin position="45"/>
        <end position="119"/>
    </location>
</feature>
<comment type="catalytic activity">
    <reaction evidence="7">
        <text>a medium-chain fatty acyl-CoA + H2O = a medium-chain fatty acid + CoA + H(+)</text>
        <dbReference type="Rhea" id="RHEA:68184"/>
        <dbReference type="ChEBI" id="CHEBI:15377"/>
        <dbReference type="ChEBI" id="CHEBI:15378"/>
        <dbReference type="ChEBI" id="CHEBI:57287"/>
        <dbReference type="ChEBI" id="CHEBI:59558"/>
        <dbReference type="ChEBI" id="CHEBI:90546"/>
    </reaction>
</comment>
<evidence type="ECO:0000256" key="1">
    <source>
        <dbReference type="ARBA" id="ARBA00022801"/>
    </source>
</evidence>
<dbReference type="PANTHER" id="PTHR43240:SF20">
    <property type="entry name" value="MEDIUM_LONG-CHAIN ACYL-COA THIOESTERASE YIGI"/>
    <property type="match status" value="1"/>
</dbReference>
<dbReference type="InterPro" id="IPR006683">
    <property type="entry name" value="Thioestr_dom"/>
</dbReference>
<evidence type="ECO:0000256" key="2">
    <source>
        <dbReference type="ARBA" id="ARBA00035880"/>
    </source>
</evidence>
<protein>
    <recommendedName>
        <fullName evidence="6">Medium/long-chain acyl-CoA thioesterase YigI</fullName>
        <ecNumber evidence="5">3.1.2.20</ecNumber>
    </recommendedName>
</protein>
<organism evidence="9 10">
    <name type="scientific">Alloalcanivorax venustensis ISO4</name>
    <dbReference type="NCBI Taxonomy" id="1177184"/>
    <lineage>
        <taxon>Bacteria</taxon>
        <taxon>Pseudomonadati</taxon>
        <taxon>Pseudomonadota</taxon>
        <taxon>Gammaproteobacteria</taxon>
        <taxon>Oceanospirillales</taxon>
        <taxon>Alcanivoracaceae</taxon>
        <taxon>Alloalcanivorax</taxon>
    </lineage>
</organism>
<comment type="caution">
    <text evidence="9">The sequence shown here is derived from an EMBL/GenBank/DDBJ whole genome shotgun (WGS) entry which is preliminary data.</text>
</comment>
<evidence type="ECO:0000313" key="9">
    <source>
        <dbReference type="EMBL" id="MBF5053436.1"/>
    </source>
</evidence>
<dbReference type="Gene3D" id="3.10.129.10">
    <property type="entry name" value="Hotdog Thioesterase"/>
    <property type="match status" value="1"/>
</dbReference>
<accession>A0ABS0AIX2</accession>
<dbReference type="PANTHER" id="PTHR43240">
    <property type="entry name" value="1,4-DIHYDROXY-2-NAPHTHOYL-COA THIOESTERASE 1"/>
    <property type="match status" value="1"/>
</dbReference>
<dbReference type="InterPro" id="IPR029069">
    <property type="entry name" value="HotDog_dom_sf"/>
</dbReference>
<dbReference type="EMBL" id="ARXR01000016">
    <property type="protein sequence ID" value="MBF5053436.1"/>
    <property type="molecule type" value="Genomic_DNA"/>
</dbReference>
<reference evidence="9 10" key="1">
    <citation type="submission" date="2012-09" db="EMBL/GenBank/DDBJ databases">
        <title>Genome Sequence of alkane-degrading Bacterium Alcanivorax venustensis ISO4.</title>
        <authorList>
            <person name="Lai Q."/>
            <person name="Shao Z."/>
        </authorList>
    </citation>
    <scope>NUCLEOTIDE SEQUENCE [LARGE SCALE GENOMIC DNA]</scope>
    <source>
        <strain evidence="9 10">ISO4</strain>
    </source>
</reference>
<evidence type="ECO:0000259" key="8">
    <source>
        <dbReference type="Pfam" id="PF03061"/>
    </source>
</evidence>
<evidence type="ECO:0000256" key="6">
    <source>
        <dbReference type="ARBA" id="ARBA00040062"/>
    </source>
</evidence>
<evidence type="ECO:0000256" key="4">
    <source>
        <dbReference type="ARBA" id="ARBA00038381"/>
    </source>
</evidence>
<evidence type="ECO:0000256" key="5">
    <source>
        <dbReference type="ARBA" id="ARBA00038894"/>
    </source>
</evidence>
<proteinExistence type="inferred from homology"/>
<dbReference type="NCBIfam" id="TIGR00369">
    <property type="entry name" value="unchar_dom_1"/>
    <property type="match status" value="1"/>
</dbReference>
<gene>
    <name evidence="9" type="ORF">ISO4_02038</name>
</gene>
<dbReference type="CDD" id="cd03443">
    <property type="entry name" value="PaaI_thioesterase"/>
    <property type="match status" value="1"/>
</dbReference>
<dbReference type="InterPro" id="IPR003736">
    <property type="entry name" value="PAAI_dom"/>
</dbReference>
<evidence type="ECO:0000256" key="3">
    <source>
        <dbReference type="ARBA" id="ARBA00036002"/>
    </source>
</evidence>
<sequence>MADQDQVRTLMQAPFLRLLGVEVDSIEPGRVVSRLPVREELNQQNGYVHAGAVGTLADHTAGAACGTLLDDGHMPLTAEFKVNLLRPALGVALVCEAAVLKMGKTLTVAESEVFAEDGNGGRKLIAKATVTLAIVAVR</sequence>
<keyword evidence="1" id="KW-0378">Hydrolase</keyword>
<keyword evidence="10" id="KW-1185">Reference proteome</keyword>
<name>A0ABS0AIX2_9GAMM</name>
<comment type="catalytic activity">
    <reaction evidence="2">
        <text>a fatty acyl-CoA + H2O = a fatty acid + CoA + H(+)</text>
        <dbReference type="Rhea" id="RHEA:16781"/>
        <dbReference type="ChEBI" id="CHEBI:15377"/>
        <dbReference type="ChEBI" id="CHEBI:15378"/>
        <dbReference type="ChEBI" id="CHEBI:28868"/>
        <dbReference type="ChEBI" id="CHEBI:57287"/>
        <dbReference type="ChEBI" id="CHEBI:77636"/>
        <dbReference type="EC" id="3.1.2.20"/>
    </reaction>
</comment>
<dbReference type="RefSeq" id="WP_194856154.1">
    <property type="nucleotide sequence ID" value="NZ_ARXR01000016.1"/>
</dbReference>
<dbReference type="EC" id="3.1.2.20" evidence="5"/>
<evidence type="ECO:0000313" key="10">
    <source>
        <dbReference type="Proteomes" id="UP000644441"/>
    </source>
</evidence>
<evidence type="ECO:0000256" key="7">
    <source>
        <dbReference type="ARBA" id="ARBA00048062"/>
    </source>
</evidence>
<dbReference type="SUPFAM" id="SSF54637">
    <property type="entry name" value="Thioesterase/thiol ester dehydrase-isomerase"/>
    <property type="match status" value="1"/>
</dbReference>
<dbReference type="Pfam" id="PF03061">
    <property type="entry name" value="4HBT"/>
    <property type="match status" value="1"/>
</dbReference>
<dbReference type="Proteomes" id="UP000644441">
    <property type="component" value="Unassembled WGS sequence"/>
</dbReference>
<comment type="similarity">
    <text evidence="4">Belongs to the YigI thioesterase family.</text>
</comment>
<comment type="catalytic activity">
    <reaction evidence="3">
        <text>a long-chain fatty acyl-CoA + H2O = a long-chain fatty acid + CoA + H(+)</text>
        <dbReference type="Rhea" id="RHEA:67680"/>
        <dbReference type="ChEBI" id="CHEBI:15377"/>
        <dbReference type="ChEBI" id="CHEBI:15378"/>
        <dbReference type="ChEBI" id="CHEBI:57287"/>
        <dbReference type="ChEBI" id="CHEBI:57560"/>
        <dbReference type="ChEBI" id="CHEBI:83139"/>
    </reaction>
</comment>